<organism evidence="2 3">
    <name type="scientific">Strigamia maritima</name>
    <name type="common">European centipede</name>
    <name type="synonym">Geophilus maritimus</name>
    <dbReference type="NCBI Taxonomy" id="126957"/>
    <lineage>
        <taxon>Eukaryota</taxon>
        <taxon>Metazoa</taxon>
        <taxon>Ecdysozoa</taxon>
        <taxon>Arthropoda</taxon>
        <taxon>Myriapoda</taxon>
        <taxon>Chilopoda</taxon>
        <taxon>Pleurostigmophora</taxon>
        <taxon>Geophilomorpha</taxon>
        <taxon>Linotaeniidae</taxon>
        <taxon>Strigamia</taxon>
    </lineage>
</organism>
<evidence type="ECO:0000313" key="2">
    <source>
        <dbReference type="EnsemblMetazoa" id="SMAR005085-PA"/>
    </source>
</evidence>
<keyword evidence="1" id="KW-0732">Signal</keyword>
<proteinExistence type="predicted"/>
<evidence type="ECO:0000313" key="3">
    <source>
        <dbReference type="Proteomes" id="UP000014500"/>
    </source>
</evidence>
<feature type="signal peptide" evidence="1">
    <location>
        <begin position="1"/>
        <end position="19"/>
    </location>
</feature>
<reference evidence="2" key="2">
    <citation type="submission" date="2015-02" db="UniProtKB">
        <authorList>
            <consortium name="EnsemblMetazoa"/>
        </authorList>
    </citation>
    <scope>IDENTIFICATION</scope>
</reference>
<dbReference type="EMBL" id="JH431579">
    <property type="status" value="NOT_ANNOTATED_CDS"/>
    <property type="molecule type" value="Genomic_DNA"/>
</dbReference>
<dbReference type="EnsemblMetazoa" id="SMAR005085-RA">
    <property type="protein sequence ID" value="SMAR005085-PA"/>
    <property type="gene ID" value="SMAR005085"/>
</dbReference>
<dbReference type="HOGENOM" id="CLU_1954271_0_0_1"/>
<keyword evidence="3" id="KW-1185">Reference proteome</keyword>
<dbReference type="Proteomes" id="UP000014500">
    <property type="component" value="Unassembled WGS sequence"/>
</dbReference>
<name>T1IV92_STRMM</name>
<reference evidence="3" key="1">
    <citation type="submission" date="2011-05" db="EMBL/GenBank/DDBJ databases">
        <authorList>
            <person name="Richards S.R."/>
            <person name="Qu J."/>
            <person name="Jiang H."/>
            <person name="Jhangiani S.N."/>
            <person name="Agravi P."/>
            <person name="Goodspeed R."/>
            <person name="Gross S."/>
            <person name="Mandapat C."/>
            <person name="Jackson L."/>
            <person name="Mathew T."/>
            <person name="Pu L."/>
            <person name="Thornton R."/>
            <person name="Saada N."/>
            <person name="Wilczek-Boney K.B."/>
            <person name="Lee S."/>
            <person name="Kovar C."/>
            <person name="Wu Y."/>
            <person name="Scherer S.E."/>
            <person name="Worley K.C."/>
            <person name="Muzny D.M."/>
            <person name="Gibbs R."/>
        </authorList>
    </citation>
    <scope>NUCLEOTIDE SEQUENCE</scope>
    <source>
        <strain evidence="3">Brora</strain>
    </source>
</reference>
<accession>T1IV92</accession>
<sequence length="129" mass="14347">MKIISLFILCSTLYQQTEAKNPFKMVESMGLRAVICEISILKKIIEEVRKLFKLQPYCHSLVEEAVDDVAETVNSGLESFENSFLHINHKTTNEPNHNDKTKKPTGIIASVEGAANDVLNTVGDGIKNV</sequence>
<dbReference type="AlphaFoldDB" id="T1IV92"/>
<evidence type="ECO:0000256" key="1">
    <source>
        <dbReference type="SAM" id="SignalP"/>
    </source>
</evidence>
<protein>
    <submittedName>
        <fullName evidence="2">Uncharacterized protein</fullName>
    </submittedName>
</protein>
<feature type="chain" id="PRO_5004578856" evidence="1">
    <location>
        <begin position="20"/>
        <end position="129"/>
    </location>
</feature>